<evidence type="ECO:0000313" key="2">
    <source>
        <dbReference type="Proteomes" id="UP000018888"/>
    </source>
</evidence>
<dbReference type="EMBL" id="AUPC02000388">
    <property type="protein sequence ID" value="POG60461.1"/>
    <property type="molecule type" value="Genomic_DNA"/>
</dbReference>
<protein>
    <recommendedName>
        <fullName evidence="3">SAM domain-containing protein</fullName>
    </recommendedName>
</protein>
<proteinExistence type="predicted"/>
<evidence type="ECO:0000313" key="1">
    <source>
        <dbReference type="EMBL" id="POG60461.1"/>
    </source>
</evidence>
<reference evidence="1 2" key="2">
    <citation type="journal article" date="2018" name="New Phytol.">
        <title>High intraspecific genome diversity in the model arbuscular mycorrhizal symbiont Rhizophagus irregularis.</title>
        <authorList>
            <person name="Chen E.C.H."/>
            <person name="Morin E."/>
            <person name="Beaudet D."/>
            <person name="Noel J."/>
            <person name="Yildirir G."/>
            <person name="Ndikumana S."/>
            <person name="Charron P."/>
            <person name="St-Onge C."/>
            <person name="Giorgi J."/>
            <person name="Kruger M."/>
            <person name="Marton T."/>
            <person name="Ropars J."/>
            <person name="Grigoriev I.V."/>
            <person name="Hainaut M."/>
            <person name="Henrissat B."/>
            <person name="Roux C."/>
            <person name="Martin F."/>
            <person name="Corradi N."/>
        </authorList>
    </citation>
    <scope>NUCLEOTIDE SEQUENCE [LARGE SCALE GENOMIC DNA]</scope>
    <source>
        <strain evidence="1 2">DAOM 197198</strain>
    </source>
</reference>
<dbReference type="AlphaFoldDB" id="A0A2P4P503"/>
<accession>A0A2P4P503</accession>
<evidence type="ECO:0008006" key="3">
    <source>
        <dbReference type="Google" id="ProtNLM"/>
    </source>
</evidence>
<dbReference type="InterPro" id="IPR013761">
    <property type="entry name" value="SAM/pointed_sf"/>
</dbReference>
<dbReference type="Proteomes" id="UP000018888">
    <property type="component" value="Unassembled WGS sequence"/>
</dbReference>
<dbReference type="Gene3D" id="1.10.150.50">
    <property type="entry name" value="Transcription Factor, Ets-1"/>
    <property type="match status" value="1"/>
</dbReference>
<organism evidence="1 2">
    <name type="scientific">Rhizophagus irregularis (strain DAOM 181602 / DAOM 197198 / MUCL 43194)</name>
    <name type="common">Arbuscular mycorrhizal fungus</name>
    <name type="synonym">Glomus intraradices</name>
    <dbReference type="NCBI Taxonomy" id="747089"/>
    <lineage>
        <taxon>Eukaryota</taxon>
        <taxon>Fungi</taxon>
        <taxon>Fungi incertae sedis</taxon>
        <taxon>Mucoromycota</taxon>
        <taxon>Glomeromycotina</taxon>
        <taxon>Glomeromycetes</taxon>
        <taxon>Glomerales</taxon>
        <taxon>Glomeraceae</taxon>
        <taxon>Rhizophagus</taxon>
    </lineage>
</organism>
<sequence>MAKVATDFMKRHKWTSETPSSELAKYTKEINKSLKDDRKVRFNAKTHIRQLGLIKEQVEDLIPIRPTGKHEKGRDIVDKIAQEIVNNDFPLEKIKEISNDLAGYAPNPVAGSSRLTLLQKKLRDHEADHSKKKVTKIPHITTESNKIQAHWHIFDEDEGFECPEHYYLEKTRCGINPIIVGIVLITPKLSVKQDQENPDLFSQWKKIQYEQKSCSPGFRTQYRKNSLSYKKIVVIVRSLQTGNVSLTLANEIKKYKTDALIEFLQREEDLELDDLKVIREEKVNGRDFLKLTEEKLERHGMKLGPTSRLADFIKECKEKEALIFLV</sequence>
<reference evidence="1 2" key="1">
    <citation type="journal article" date="2013" name="Proc. Natl. Acad. Sci. U.S.A.">
        <title>Genome of an arbuscular mycorrhizal fungus provides insight into the oldest plant symbiosis.</title>
        <authorList>
            <person name="Tisserant E."/>
            <person name="Malbreil M."/>
            <person name="Kuo A."/>
            <person name="Kohler A."/>
            <person name="Symeonidi A."/>
            <person name="Balestrini R."/>
            <person name="Charron P."/>
            <person name="Duensing N."/>
            <person name="Frei Dit Frey N."/>
            <person name="Gianinazzi-Pearson V."/>
            <person name="Gilbert L.B."/>
            <person name="Handa Y."/>
            <person name="Herr J.R."/>
            <person name="Hijri M."/>
            <person name="Koul R."/>
            <person name="Kawaguchi M."/>
            <person name="Krajinski F."/>
            <person name="Lammers P.J."/>
            <person name="Masclaux F.G."/>
            <person name="Murat C."/>
            <person name="Morin E."/>
            <person name="Ndikumana S."/>
            <person name="Pagni M."/>
            <person name="Petitpierre D."/>
            <person name="Requena N."/>
            <person name="Rosikiewicz P."/>
            <person name="Riley R."/>
            <person name="Saito K."/>
            <person name="San Clemente H."/>
            <person name="Shapiro H."/>
            <person name="van Tuinen D."/>
            <person name="Becard G."/>
            <person name="Bonfante P."/>
            <person name="Paszkowski U."/>
            <person name="Shachar-Hill Y.Y."/>
            <person name="Tuskan G.A."/>
            <person name="Young P.W."/>
            <person name="Sanders I.R."/>
            <person name="Henrissat B."/>
            <person name="Rensing S.A."/>
            <person name="Grigoriev I.V."/>
            <person name="Corradi N."/>
            <person name="Roux C."/>
            <person name="Martin F."/>
        </authorList>
    </citation>
    <scope>NUCLEOTIDE SEQUENCE [LARGE SCALE GENOMIC DNA]</scope>
    <source>
        <strain evidence="1 2">DAOM 197198</strain>
    </source>
</reference>
<dbReference type="VEuPathDB" id="FungiDB:RhiirFUN_010527"/>
<name>A0A2P4P503_RHIID</name>
<gene>
    <name evidence="1" type="ORF">GLOIN_2v1486988</name>
</gene>
<comment type="caution">
    <text evidence="1">The sequence shown here is derived from an EMBL/GenBank/DDBJ whole genome shotgun (WGS) entry which is preliminary data.</text>
</comment>
<keyword evidence="2" id="KW-1185">Reference proteome</keyword>